<evidence type="ECO:0000313" key="3">
    <source>
        <dbReference type="Proteomes" id="UP000714618"/>
    </source>
</evidence>
<proteinExistence type="predicted"/>
<sequence>MVNKDDTKPSVSTNDIDTALLEAVAPAPIAKKSSKTPKRIFFNDDSDIDLDQMLSGIAAIAGTKADTKSSTSKSGRVAGKKVAV</sequence>
<keyword evidence="3" id="KW-1185">Reference proteome</keyword>
<feature type="region of interest" description="Disordered" evidence="1">
    <location>
        <begin position="64"/>
        <end position="84"/>
    </location>
</feature>
<dbReference type="AlphaFoldDB" id="A0A9N8PGJ1"/>
<gene>
    <name evidence="2" type="ORF">AWRI4233_LOCUS4132</name>
</gene>
<protein>
    <submittedName>
        <fullName evidence="2">Uncharacterized protein</fullName>
    </submittedName>
</protein>
<name>A0A9N8PGJ1_9PEZI</name>
<accession>A0A9N8PGJ1</accession>
<organism evidence="2 3">
    <name type="scientific">Aureobasidium mustum</name>
    <dbReference type="NCBI Taxonomy" id="2773714"/>
    <lineage>
        <taxon>Eukaryota</taxon>
        <taxon>Fungi</taxon>
        <taxon>Dikarya</taxon>
        <taxon>Ascomycota</taxon>
        <taxon>Pezizomycotina</taxon>
        <taxon>Dothideomycetes</taxon>
        <taxon>Dothideomycetidae</taxon>
        <taxon>Dothideales</taxon>
        <taxon>Saccotheciaceae</taxon>
        <taxon>Aureobasidium</taxon>
    </lineage>
</organism>
<evidence type="ECO:0000256" key="1">
    <source>
        <dbReference type="SAM" id="MobiDB-lite"/>
    </source>
</evidence>
<reference evidence="2" key="1">
    <citation type="submission" date="2020-06" db="EMBL/GenBank/DDBJ databases">
        <authorList>
            <person name="Onetto C."/>
        </authorList>
    </citation>
    <scope>NUCLEOTIDE SEQUENCE</scope>
</reference>
<dbReference type="OrthoDB" id="3917327at2759"/>
<comment type="caution">
    <text evidence="2">The sequence shown here is derived from an EMBL/GenBank/DDBJ whole genome shotgun (WGS) entry which is preliminary data.</text>
</comment>
<dbReference type="Proteomes" id="UP000714618">
    <property type="component" value="Unassembled WGS sequence"/>
</dbReference>
<evidence type="ECO:0000313" key="2">
    <source>
        <dbReference type="EMBL" id="CAD0093291.1"/>
    </source>
</evidence>
<dbReference type="EMBL" id="CAIJEO010000005">
    <property type="protein sequence ID" value="CAD0093291.1"/>
    <property type="molecule type" value="Genomic_DNA"/>
</dbReference>